<feature type="compositionally biased region" description="Low complexity" evidence="1">
    <location>
        <begin position="137"/>
        <end position="196"/>
    </location>
</feature>
<name>A0A836BS18_9CHLO</name>
<dbReference type="OrthoDB" id="551815at2759"/>
<evidence type="ECO:0000256" key="1">
    <source>
        <dbReference type="SAM" id="MobiDB-lite"/>
    </source>
</evidence>
<keyword evidence="3" id="KW-1185">Reference proteome</keyword>
<proteinExistence type="predicted"/>
<reference evidence="2" key="1">
    <citation type="journal article" date="2020" name="bioRxiv">
        <title>Comparative genomics of Chlamydomonas.</title>
        <authorList>
            <person name="Craig R.J."/>
            <person name="Hasan A.R."/>
            <person name="Ness R.W."/>
            <person name="Keightley P.D."/>
        </authorList>
    </citation>
    <scope>NUCLEOTIDE SEQUENCE</scope>
    <source>
        <strain evidence="2">CCAP 11/70</strain>
    </source>
</reference>
<gene>
    <name evidence="2" type="ORF">HYH03_014574</name>
</gene>
<protein>
    <submittedName>
        <fullName evidence="2">Uncharacterized protein</fullName>
    </submittedName>
</protein>
<accession>A0A836BS18</accession>
<feature type="compositionally biased region" description="Gly residues" evidence="1">
    <location>
        <begin position="252"/>
        <end position="267"/>
    </location>
</feature>
<evidence type="ECO:0000313" key="2">
    <source>
        <dbReference type="EMBL" id="KAG2486775.1"/>
    </source>
</evidence>
<organism evidence="2 3">
    <name type="scientific">Edaphochlamys debaryana</name>
    <dbReference type="NCBI Taxonomy" id="47281"/>
    <lineage>
        <taxon>Eukaryota</taxon>
        <taxon>Viridiplantae</taxon>
        <taxon>Chlorophyta</taxon>
        <taxon>core chlorophytes</taxon>
        <taxon>Chlorophyceae</taxon>
        <taxon>CS clade</taxon>
        <taxon>Chlamydomonadales</taxon>
        <taxon>Chlamydomonadales incertae sedis</taxon>
        <taxon>Edaphochlamys</taxon>
    </lineage>
</organism>
<dbReference type="EMBL" id="JAEHOE010000107">
    <property type="protein sequence ID" value="KAG2486775.1"/>
    <property type="molecule type" value="Genomic_DNA"/>
</dbReference>
<feature type="compositionally biased region" description="Basic and acidic residues" evidence="1">
    <location>
        <begin position="1"/>
        <end position="11"/>
    </location>
</feature>
<evidence type="ECO:0000313" key="3">
    <source>
        <dbReference type="Proteomes" id="UP000612055"/>
    </source>
</evidence>
<feature type="compositionally biased region" description="Polar residues" evidence="1">
    <location>
        <begin position="35"/>
        <end position="47"/>
    </location>
</feature>
<feature type="region of interest" description="Disordered" evidence="1">
    <location>
        <begin position="1"/>
        <end position="289"/>
    </location>
</feature>
<dbReference type="Proteomes" id="UP000612055">
    <property type="component" value="Unassembled WGS sequence"/>
</dbReference>
<comment type="caution">
    <text evidence="2">The sequence shown here is derived from an EMBL/GenBank/DDBJ whole genome shotgun (WGS) entry which is preliminary data.</text>
</comment>
<dbReference type="AlphaFoldDB" id="A0A836BS18"/>
<feature type="compositionally biased region" description="Gly residues" evidence="1">
    <location>
        <begin position="276"/>
        <end position="285"/>
    </location>
</feature>
<sequence length="317" mass="31385">MAPAVKLREGLAAKGKQSATATTPLPAWKLRLQARTPTTAAKTSGQTAEEPEAQPAGQGESAPSPLPPAAAEQQQIKLTVIQAPLLPKPDLSRPQPPSDRAAMLRKLHELRSAGASMLAAQTSGPTGSAPPGPGDPSAPAATSSTFGASSSAFGFPSPAPARTAAAAPAWAAEPQTPAGAGPSSSPYASPYAMPSSLRQGGGILGTPSQPPLSPPTLEALRRQEYKDTGGGYLTHFADPGDLATPLTPSARAGGGAGAGWTPGGGGKHNTALGGTPAAGGGGGGSTPLSVLRSIHKVQQLQRLQREGASLVASLGAE</sequence>